<dbReference type="PANTHER" id="PTHR23205:SF0">
    <property type="entry name" value="SPLICING FACTOR 3A SUBUNIT 2"/>
    <property type="match status" value="1"/>
</dbReference>
<organism evidence="1 2">
    <name type="scientific">Saccharomyces kudriavzevii (strain ATCC MYA-4449 / AS 2.2408 / CBS 8840 / NBRC 1802 / NCYC 2889)</name>
    <name type="common">Yeast</name>
    <dbReference type="NCBI Taxonomy" id="226230"/>
    <lineage>
        <taxon>Eukaryota</taxon>
        <taxon>Fungi</taxon>
        <taxon>Dikarya</taxon>
        <taxon>Ascomycota</taxon>
        <taxon>Saccharomycotina</taxon>
        <taxon>Saccharomycetes</taxon>
        <taxon>Saccharomycetales</taxon>
        <taxon>Saccharomycetaceae</taxon>
        <taxon>Saccharomyces</taxon>
    </lineage>
</organism>
<dbReference type="SUPFAM" id="SSF57667">
    <property type="entry name" value="beta-beta-alpha zinc fingers"/>
    <property type="match status" value="1"/>
</dbReference>
<dbReference type="Gene3D" id="2.60.40.2690">
    <property type="match status" value="1"/>
</dbReference>
<keyword evidence="2" id="KW-1185">Reference proteome</keyword>
<dbReference type="InterPro" id="IPR031781">
    <property type="entry name" value="SF3A2_dom"/>
</dbReference>
<dbReference type="InterPro" id="IPR036236">
    <property type="entry name" value="Znf_C2H2_sf"/>
</dbReference>
<sequence>MNYAEGVGSKKGGGGIASESLFKLQRRKEVESLLSKGEEVPYTFQDEQDDQVRTNPYIYKNHSGKLVCKLCNTMHMSWSSVERHLGGKKHGLNVLRRGISIEKSSRGKEGQATQDFQRQQKIIEAKQSLKNNGVVPVSKVATVKDPKTGSVGLAVQVNYNIETKKNDIDESGKIDILPLIRIISGLELSDAKQKGKKFLVIAYEPFENIAIELPPNEIIFGENEEMDTDKDGLDELNRKCTFWDAVSKMYYVQFFFKQTEEGQAAT</sequence>
<dbReference type="OrthoDB" id="10250970at2759"/>
<reference evidence="1" key="1">
    <citation type="submission" date="2022-10" db="EMBL/GenBank/DDBJ databases">
        <authorList>
            <person name="Byrne P K."/>
        </authorList>
    </citation>
    <scope>NUCLEOTIDE SEQUENCE</scope>
    <source>
        <strain evidence="1">IFO1802</strain>
    </source>
</reference>
<dbReference type="InterPro" id="IPR013087">
    <property type="entry name" value="Znf_C2H2_type"/>
</dbReference>
<dbReference type="PANTHER" id="PTHR23205">
    <property type="entry name" value="SPLICING FACTOR 3A SUBUNIT 2"/>
    <property type="match status" value="1"/>
</dbReference>
<name>A0AA35JD59_SACK1</name>
<dbReference type="GO" id="GO:0003676">
    <property type="term" value="F:nucleic acid binding"/>
    <property type="evidence" value="ECO:0007669"/>
    <property type="project" value="InterPro"/>
</dbReference>
<accession>A0AA35JD59</accession>
<evidence type="ECO:0000313" key="2">
    <source>
        <dbReference type="Proteomes" id="UP001162087"/>
    </source>
</evidence>
<dbReference type="InterPro" id="IPR052092">
    <property type="entry name" value="SF3A2"/>
</dbReference>
<dbReference type="GO" id="GO:0071004">
    <property type="term" value="C:U2-type prespliceosome"/>
    <property type="evidence" value="ECO:0007669"/>
    <property type="project" value="TreeGrafter"/>
</dbReference>
<dbReference type="SMART" id="SM00451">
    <property type="entry name" value="ZnF_U1"/>
    <property type="match status" value="1"/>
</dbReference>
<dbReference type="GO" id="GO:0008270">
    <property type="term" value="F:zinc ion binding"/>
    <property type="evidence" value="ECO:0007669"/>
    <property type="project" value="UniProtKB-KW"/>
</dbReference>
<dbReference type="Proteomes" id="UP001162087">
    <property type="component" value="Chromosome 4"/>
</dbReference>
<proteinExistence type="predicted"/>
<dbReference type="Pfam" id="PF12874">
    <property type="entry name" value="zf-met"/>
    <property type="match status" value="1"/>
</dbReference>
<protein>
    <submittedName>
        <fullName evidence="1">Uncharacterized protein</fullName>
    </submittedName>
</protein>
<dbReference type="InterPro" id="IPR003604">
    <property type="entry name" value="Matrin/U1-like-C_Znf_C2H2"/>
</dbReference>
<dbReference type="GO" id="GO:0000245">
    <property type="term" value="P:spliceosomal complex assembly"/>
    <property type="evidence" value="ECO:0007669"/>
    <property type="project" value="TreeGrafter"/>
</dbReference>
<gene>
    <name evidence="1" type="primary">SKDI04G1990</name>
    <name evidence="1" type="ORF">SKDI_04G1990</name>
</gene>
<dbReference type="EMBL" id="OX365899">
    <property type="protein sequence ID" value="CAI4057693.1"/>
    <property type="molecule type" value="Genomic_DNA"/>
</dbReference>
<dbReference type="GO" id="GO:0071013">
    <property type="term" value="C:catalytic step 2 spliceosome"/>
    <property type="evidence" value="ECO:0007669"/>
    <property type="project" value="TreeGrafter"/>
</dbReference>
<dbReference type="GO" id="GO:0005686">
    <property type="term" value="C:U2 snRNP"/>
    <property type="evidence" value="ECO:0007669"/>
    <property type="project" value="TreeGrafter"/>
</dbReference>
<dbReference type="Pfam" id="PF16835">
    <property type="entry name" value="SF3A2"/>
    <property type="match status" value="1"/>
</dbReference>
<evidence type="ECO:0000313" key="1">
    <source>
        <dbReference type="EMBL" id="CAI4057693.1"/>
    </source>
</evidence>